<dbReference type="SUPFAM" id="SSF56645">
    <property type="entry name" value="Acyl-CoA dehydrogenase NM domain-like"/>
    <property type="match status" value="1"/>
</dbReference>
<name>A0A1U7CVV1_9BACT</name>
<dbReference type="Proteomes" id="UP000186309">
    <property type="component" value="Chromosome"/>
</dbReference>
<dbReference type="GO" id="GO:0003995">
    <property type="term" value="F:acyl-CoA dehydrogenase activity"/>
    <property type="evidence" value="ECO:0007669"/>
    <property type="project" value="TreeGrafter"/>
</dbReference>
<gene>
    <name evidence="1" type="ORF">BSF38_04630</name>
</gene>
<sequence>MKNDVISWTEPESEESAIVDVTQALRAADGPADIAGEWPETLWGLLVDAGATRWSIPTEFGGGECPRPLLVQRYARLAEASLTAVFILSQHDAAIRRLTGSADRPTARRWLSAIADGAVATVGISQLTTSRRLGAKALVATEIGGGRYRLDGGMPWVTAAERADVLVTGAFLDDDRQVLLALPTDLPGVVVKPAFDLAALQASRTAEVVVSGVEIDESDILFGPSTEISSQPGVVGTAGLETSALALGQSAAAIGGLAAALALGRDDLAEPLDVLSESWRQSWDLLMTCARGEGDSSSAGQLRTQANALALRTTQAYLTARKGSGFLRSEPAQRWARQALFFLVWSCPSPIAQAAIRDLAGICPA</sequence>
<dbReference type="PANTHER" id="PTHR43884:SF12">
    <property type="entry name" value="ISOVALERYL-COA DEHYDROGENASE, MITOCHONDRIAL-RELATED"/>
    <property type="match status" value="1"/>
</dbReference>
<evidence type="ECO:0000313" key="2">
    <source>
        <dbReference type="Proteomes" id="UP000186309"/>
    </source>
</evidence>
<dbReference type="EMBL" id="CP019082">
    <property type="protein sequence ID" value="APW63072.1"/>
    <property type="molecule type" value="Genomic_DNA"/>
</dbReference>
<organism evidence="1 2">
    <name type="scientific">Paludisphaera borealis</name>
    <dbReference type="NCBI Taxonomy" id="1387353"/>
    <lineage>
        <taxon>Bacteria</taxon>
        <taxon>Pseudomonadati</taxon>
        <taxon>Planctomycetota</taxon>
        <taxon>Planctomycetia</taxon>
        <taxon>Isosphaerales</taxon>
        <taxon>Isosphaeraceae</taxon>
        <taxon>Paludisphaera</taxon>
    </lineage>
</organism>
<accession>A0A1U7CVV1</accession>
<dbReference type="STRING" id="1387353.BSF38_04630"/>
<dbReference type="Gene3D" id="1.10.540.10">
    <property type="entry name" value="Acyl-CoA dehydrogenase/oxidase, N-terminal domain"/>
    <property type="match status" value="1"/>
</dbReference>
<evidence type="ECO:0000313" key="1">
    <source>
        <dbReference type="EMBL" id="APW63072.1"/>
    </source>
</evidence>
<protein>
    <recommendedName>
        <fullName evidence="3">Acyl-CoA dehydrogenase</fullName>
    </recommendedName>
</protein>
<dbReference type="Gene3D" id="2.40.110.10">
    <property type="entry name" value="Butyryl-CoA Dehydrogenase, subunit A, domain 2"/>
    <property type="match status" value="1"/>
</dbReference>
<keyword evidence="2" id="KW-1185">Reference proteome</keyword>
<dbReference type="PANTHER" id="PTHR43884">
    <property type="entry name" value="ACYL-COA DEHYDROGENASE"/>
    <property type="match status" value="1"/>
</dbReference>
<proteinExistence type="predicted"/>
<dbReference type="GO" id="GO:0050660">
    <property type="term" value="F:flavin adenine dinucleotide binding"/>
    <property type="evidence" value="ECO:0007669"/>
    <property type="project" value="InterPro"/>
</dbReference>
<reference evidence="2" key="1">
    <citation type="submission" date="2016-12" db="EMBL/GenBank/DDBJ databases">
        <title>Comparative genomics of four Isosphaeraceae planctomycetes: a common pool of plasmids and glycoside hydrolase genes.</title>
        <authorList>
            <person name="Ivanova A."/>
        </authorList>
    </citation>
    <scope>NUCLEOTIDE SEQUENCE [LARGE SCALE GENOMIC DNA]</scope>
    <source>
        <strain evidence="2">PX4</strain>
    </source>
</reference>
<dbReference type="AlphaFoldDB" id="A0A1U7CVV1"/>
<dbReference type="InterPro" id="IPR037069">
    <property type="entry name" value="AcylCoA_DH/ox_N_sf"/>
</dbReference>
<dbReference type="InterPro" id="IPR046373">
    <property type="entry name" value="Acyl-CoA_Oxase/DH_mid-dom_sf"/>
</dbReference>
<dbReference type="KEGG" id="pbor:BSF38_04630"/>
<evidence type="ECO:0008006" key="3">
    <source>
        <dbReference type="Google" id="ProtNLM"/>
    </source>
</evidence>
<dbReference type="InterPro" id="IPR009100">
    <property type="entry name" value="AcylCoA_DH/oxidase_NM_dom_sf"/>
</dbReference>